<dbReference type="Pfam" id="PF20150">
    <property type="entry name" value="2EXR"/>
    <property type="match status" value="1"/>
</dbReference>
<name>A0AAD8XA63_GLOAC</name>
<protein>
    <recommendedName>
        <fullName evidence="1">2EXR domain-containing protein</fullName>
    </recommendedName>
</protein>
<reference evidence="2" key="1">
    <citation type="submission" date="2021-12" db="EMBL/GenBank/DDBJ databases">
        <title>Comparative genomics, transcriptomics and evolutionary studies reveal genomic signatures of adaptation to plant cell wall in hemibiotrophic fungi.</title>
        <authorList>
            <consortium name="DOE Joint Genome Institute"/>
            <person name="Baroncelli R."/>
            <person name="Diaz J.F."/>
            <person name="Benocci T."/>
            <person name="Peng M."/>
            <person name="Battaglia E."/>
            <person name="Haridas S."/>
            <person name="Andreopoulos W."/>
            <person name="Labutti K."/>
            <person name="Pangilinan J."/>
            <person name="Floch G.L."/>
            <person name="Makela M.R."/>
            <person name="Henrissat B."/>
            <person name="Grigoriev I.V."/>
            <person name="Crouch J.A."/>
            <person name="De Vries R.P."/>
            <person name="Sukno S.A."/>
            <person name="Thon M.R."/>
        </authorList>
    </citation>
    <scope>NUCLEOTIDE SEQUENCE</scope>
    <source>
        <strain evidence="2">CBS 112980</strain>
    </source>
</reference>
<dbReference type="RefSeq" id="XP_060357159.1">
    <property type="nucleotide sequence ID" value="XM_060509828.1"/>
</dbReference>
<dbReference type="Proteomes" id="UP001244207">
    <property type="component" value="Unassembled WGS sequence"/>
</dbReference>
<dbReference type="GeneID" id="85393727"/>
<keyword evidence="3" id="KW-1185">Reference proteome</keyword>
<comment type="caution">
    <text evidence="2">The sequence shown here is derived from an EMBL/GenBank/DDBJ whole genome shotgun (WGS) entry which is preliminary data.</text>
</comment>
<feature type="domain" description="2EXR" evidence="1">
    <location>
        <begin position="11"/>
        <end position="183"/>
    </location>
</feature>
<evidence type="ECO:0000259" key="1">
    <source>
        <dbReference type="Pfam" id="PF20150"/>
    </source>
</evidence>
<dbReference type="InterPro" id="IPR045518">
    <property type="entry name" value="2EXR"/>
</dbReference>
<sequence>MVQGIMALSTFPCFLSLPFEIRREIYWLATLPRIVNVEEKTDIGFDEFREIVNTHPVQLQVHSDIEFFSVNWAAEIQRRIRDGRSHRQTTLEEHGFTGSKPIPQPWIPSAQCPEIPLAWLANEPKVAWELIREGYLYSKAPIPPLLHTCAESRGVLIRDGYRLAFATRTAEPRTWFHFDRDTLFLPQAAYEEEDRPELLSGGPWDVGQFTAADLRQVHRLALEGSAAVLYGADRAAPWQSVPATASVAVSLLLRLLGSVEELWFVEWTRRDVEHWGVFEPCLTPLRRSWEVPPMVEGSAVDVARRSGDFVAVNVELVDMTGPSCLCDGALGGQFLRSGFGALHFVRFMEDRRESGAGAGTESEAASYSGYLRRLRQVFLERQMAGILAKEHHREEVQMMDDGIDTGCWKIPETKLVHVLPRNMVQYIYEERQSVVAGLKALQTEWAYLTKQEVCSVGMGGEALRVNSSVSERQAFEDKHWPPNGCPHEDCQGTCYFRSVEDRIKKWWVQHGPSL</sequence>
<dbReference type="EMBL" id="JAHMHS010000306">
    <property type="protein sequence ID" value="KAK1702570.1"/>
    <property type="molecule type" value="Genomic_DNA"/>
</dbReference>
<proteinExistence type="predicted"/>
<evidence type="ECO:0000313" key="2">
    <source>
        <dbReference type="EMBL" id="KAK1702570.1"/>
    </source>
</evidence>
<gene>
    <name evidence="2" type="ORF">BDZ83DRAFT_645253</name>
</gene>
<organism evidence="2 3">
    <name type="scientific">Glomerella acutata</name>
    <name type="common">Colletotrichum acutatum</name>
    <dbReference type="NCBI Taxonomy" id="27357"/>
    <lineage>
        <taxon>Eukaryota</taxon>
        <taxon>Fungi</taxon>
        <taxon>Dikarya</taxon>
        <taxon>Ascomycota</taxon>
        <taxon>Pezizomycotina</taxon>
        <taxon>Sordariomycetes</taxon>
        <taxon>Hypocreomycetidae</taxon>
        <taxon>Glomerellales</taxon>
        <taxon>Glomerellaceae</taxon>
        <taxon>Colletotrichum</taxon>
        <taxon>Colletotrichum acutatum species complex</taxon>
    </lineage>
</organism>
<accession>A0AAD8XA63</accession>
<dbReference type="PANTHER" id="PTHR35910:SF6">
    <property type="entry name" value="2EXR DOMAIN-CONTAINING PROTEIN"/>
    <property type="match status" value="1"/>
</dbReference>
<evidence type="ECO:0000313" key="3">
    <source>
        <dbReference type="Proteomes" id="UP001244207"/>
    </source>
</evidence>
<dbReference type="AlphaFoldDB" id="A0AAD8XA63"/>
<dbReference type="PANTHER" id="PTHR35910">
    <property type="entry name" value="2EXR DOMAIN-CONTAINING PROTEIN"/>
    <property type="match status" value="1"/>
</dbReference>